<dbReference type="RefSeq" id="WP_317121240.1">
    <property type="nucleotide sequence ID" value="NZ_JAWJBA010000001.1"/>
</dbReference>
<dbReference type="Proteomes" id="UP001287282">
    <property type="component" value="Unassembled WGS sequence"/>
</dbReference>
<evidence type="ECO:0000313" key="1">
    <source>
        <dbReference type="EMBL" id="MDV2684021.1"/>
    </source>
</evidence>
<dbReference type="EMBL" id="JAWJBA010000001">
    <property type="protein sequence ID" value="MDV2684021.1"/>
    <property type="molecule type" value="Genomic_DNA"/>
</dbReference>
<gene>
    <name evidence="1" type="ORF">RYX56_06500</name>
</gene>
<name>A0ABU3X803_9BACI</name>
<evidence type="ECO:0000313" key="2">
    <source>
        <dbReference type="Proteomes" id="UP001287282"/>
    </source>
</evidence>
<protein>
    <submittedName>
        <fullName evidence="1">Uncharacterized protein</fullName>
    </submittedName>
</protein>
<sequence length="302" mass="34765">MQKKQLKISDTSIRASEVLQLEWDEIVIGNPGCYHKFMQQDDIEYWVEYTITNNIKLVMEIPVVFQKHAEELLEKISGFINQHNITSFIINDFGTLFEMKRLDDSNLLDIRIGQLLNFSHHNSPWSEKSLDHELDNIKLISKEGSLESDYMIDLLTSFNVKEVEINPITLAEKTKEIYQSKGLSLSGVVNAQLLAISRSCHALRLFGEEVGNCQALCNKPLDLDALYKWERYDDQLKRISLETRDSLSSLKLLGNSVWLGKNAINSGENVNLLNTVSMDIRVQEYHRLVEDYHVIFSKKVLT</sequence>
<reference evidence="1 2" key="1">
    <citation type="submission" date="2023-10" db="EMBL/GenBank/DDBJ databases">
        <title>Screening of Alkalihalobacillus lindianensis BZ-TG-R113 and Its Alleviation of Salt Stress on Rapeseed Growth.</title>
        <authorList>
            <person name="Zhao B."/>
            <person name="Guo T."/>
        </authorList>
    </citation>
    <scope>NUCLEOTIDE SEQUENCE [LARGE SCALE GENOMIC DNA]</scope>
    <source>
        <strain evidence="1 2">BZ-TG-R113</strain>
    </source>
</reference>
<organism evidence="1 2">
    <name type="scientific">Alkalihalophilus lindianensis</name>
    <dbReference type="NCBI Taxonomy" id="1630542"/>
    <lineage>
        <taxon>Bacteria</taxon>
        <taxon>Bacillati</taxon>
        <taxon>Bacillota</taxon>
        <taxon>Bacilli</taxon>
        <taxon>Bacillales</taxon>
        <taxon>Bacillaceae</taxon>
        <taxon>Alkalihalophilus</taxon>
    </lineage>
</organism>
<comment type="caution">
    <text evidence="1">The sequence shown here is derived from an EMBL/GenBank/DDBJ whole genome shotgun (WGS) entry which is preliminary data.</text>
</comment>
<accession>A0ABU3X803</accession>
<keyword evidence="2" id="KW-1185">Reference proteome</keyword>
<proteinExistence type="predicted"/>